<reference evidence="3" key="2">
    <citation type="submission" date="2025-09" db="UniProtKB">
        <authorList>
            <consortium name="Ensembl"/>
        </authorList>
    </citation>
    <scope>IDENTIFICATION</scope>
</reference>
<proteinExistence type="predicted"/>
<evidence type="ECO:0000313" key="4">
    <source>
        <dbReference type="Proteomes" id="UP000261540"/>
    </source>
</evidence>
<evidence type="ECO:0000313" key="3">
    <source>
        <dbReference type="Ensembl" id="ENSPKIP00000037179.1"/>
    </source>
</evidence>
<accession>A0A3B3T2U6</accession>
<feature type="region of interest" description="Disordered" evidence="2">
    <location>
        <begin position="160"/>
        <end position="181"/>
    </location>
</feature>
<organism evidence="3 4">
    <name type="scientific">Paramormyrops kingsleyae</name>
    <dbReference type="NCBI Taxonomy" id="1676925"/>
    <lineage>
        <taxon>Eukaryota</taxon>
        <taxon>Metazoa</taxon>
        <taxon>Chordata</taxon>
        <taxon>Craniata</taxon>
        <taxon>Vertebrata</taxon>
        <taxon>Euteleostomi</taxon>
        <taxon>Actinopterygii</taxon>
        <taxon>Neopterygii</taxon>
        <taxon>Teleostei</taxon>
        <taxon>Osteoglossocephala</taxon>
        <taxon>Osteoglossomorpha</taxon>
        <taxon>Osteoglossiformes</taxon>
        <taxon>Mormyridae</taxon>
        <taxon>Paramormyrops</taxon>
    </lineage>
</organism>
<sequence length="181" mass="21119">QMDVLRADKEQAEGVAATLKEELRHAHDEVTRLGHTLGKFELHQEEAQKHAALQQAELEDREVRIANMEESIFVLEDEVEQHRAVKLHDNLTISDLESYVEKLEGQNHNLQREIKLLQRRHQEEAAQWRQFQADLQTAVVVANRVREQVEGELGTLQRRLREAQERNEGQGKELEEARRRG</sequence>
<protein>
    <submittedName>
        <fullName evidence="3">Uncharacterized protein</fullName>
    </submittedName>
</protein>
<dbReference type="GeneTree" id="ENSGT00940000153592"/>
<dbReference type="AlphaFoldDB" id="A0A3B3T2U6"/>
<name>A0A3B3T2U6_9TELE</name>
<keyword evidence="1" id="KW-0175">Coiled coil</keyword>
<evidence type="ECO:0000256" key="2">
    <source>
        <dbReference type="SAM" id="MobiDB-lite"/>
    </source>
</evidence>
<feature type="coiled-coil region" evidence="1">
    <location>
        <begin position="2"/>
        <end position="29"/>
    </location>
</feature>
<reference evidence="3" key="1">
    <citation type="submission" date="2025-08" db="UniProtKB">
        <authorList>
            <consortium name="Ensembl"/>
        </authorList>
    </citation>
    <scope>IDENTIFICATION</scope>
</reference>
<dbReference type="Ensembl" id="ENSPKIT00000018139.1">
    <property type="protein sequence ID" value="ENSPKIP00000037179.1"/>
    <property type="gene ID" value="ENSPKIG00000015468.1"/>
</dbReference>
<keyword evidence="4" id="KW-1185">Reference proteome</keyword>
<evidence type="ECO:0000256" key="1">
    <source>
        <dbReference type="SAM" id="Coils"/>
    </source>
</evidence>
<dbReference type="Proteomes" id="UP000261540">
    <property type="component" value="Unplaced"/>
</dbReference>